<dbReference type="PROSITE" id="PS50995">
    <property type="entry name" value="HTH_MARR_2"/>
    <property type="match status" value="1"/>
</dbReference>
<name>A0ABW9ECA3_9BURK</name>
<keyword evidence="1" id="KW-0805">Transcription regulation</keyword>
<dbReference type="InterPro" id="IPR036390">
    <property type="entry name" value="WH_DNA-bd_sf"/>
</dbReference>
<dbReference type="EMBL" id="JAQQCL010000008">
    <property type="protein sequence ID" value="MFM0717219.1"/>
    <property type="molecule type" value="Genomic_DNA"/>
</dbReference>
<evidence type="ECO:0000256" key="2">
    <source>
        <dbReference type="ARBA" id="ARBA00023125"/>
    </source>
</evidence>
<proteinExistence type="predicted"/>
<organism evidence="5 6">
    <name type="scientific">Paraburkholderia strydomiana</name>
    <dbReference type="NCBI Taxonomy" id="1245417"/>
    <lineage>
        <taxon>Bacteria</taxon>
        <taxon>Pseudomonadati</taxon>
        <taxon>Pseudomonadota</taxon>
        <taxon>Betaproteobacteria</taxon>
        <taxon>Burkholderiales</taxon>
        <taxon>Burkholderiaceae</taxon>
        <taxon>Paraburkholderia</taxon>
    </lineage>
</organism>
<evidence type="ECO:0000313" key="5">
    <source>
        <dbReference type="EMBL" id="MFM0717219.1"/>
    </source>
</evidence>
<dbReference type="SUPFAM" id="SSF46785">
    <property type="entry name" value="Winged helix' DNA-binding domain"/>
    <property type="match status" value="1"/>
</dbReference>
<dbReference type="Proteomes" id="UP001629392">
    <property type="component" value="Unassembled WGS sequence"/>
</dbReference>
<dbReference type="PRINTS" id="PR00598">
    <property type="entry name" value="HTHMARR"/>
</dbReference>
<reference evidence="5 6" key="1">
    <citation type="journal article" date="2024" name="Chem. Sci.">
        <title>Discovery of megapolipeptins by genome mining of a Burkholderiales bacteria collection.</title>
        <authorList>
            <person name="Paulo B.S."/>
            <person name="Recchia M.J.J."/>
            <person name="Lee S."/>
            <person name="Fergusson C.H."/>
            <person name="Romanowski S.B."/>
            <person name="Hernandez A."/>
            <person name="Krull N."/>
            <person name="Liu D.Y."/>
            <person name="Cavanagh H."/>
            <person name="Bos A."/>
            <person name="Gray C.A."/>
            <person name="Murphy B.T."/>
            <person name="Linington R.G."/>
            <person name="Eustaquio A.S."/>
        </authorList>
    </citation>
    <scope>NUCLEOTIDE SEQUENCE [LARGE SCALE GENOMIC DNA]</scope>
    <source>
        <strain evidence="5 6">RL17-350-BIC-E</strain>
    </source>
</reference>
<evidence type="ECO:0000259" key="4">
    <source>
        <dbReference type="PROSITE" id="PS50995"/>
    </source>
</evidence>
<evidence type="ECO:0000256" key="1">
    <source>
        <dbReference type="ARBA" id="ARBA00023015"/>
    </source>
</evidence>
<comment type="caution">
    <text evidence="5">The sequence shown here is derived from an EMBL/GenBank/DDBJ whole genome shotgun (WGS) entry which is preliminary data.</text>
</comment>
<dbReference type="PANTHER" id="PTHR42756:SF1">
    <property type="entry name" value="TRANSCRIPTIONAL REPRESSOR OF EMRAB OPERON"/>
    <property type="match status" value="1"/>
</dbReference>
<dbReference type="Pfam" id="PF01047">
    <property type="entry name" value="MarR"/>
    <property type="match status" value="1"/>
</dbReference>
<dbReference type="SMART" id="SM00347">
    <property type="entry name" value="HTH_MARR"/>
    <property type="match status" value="1"/>
</dbReference>
<keyword evidence="2" id="KW-0238">DNA-binding</keyword>
<evidence type="ECO:0000313" key="6">
    <source>
        <dbReference type="Proteomes" id="UP001629392"/>
    </source>
</evidence>
<keyword evidence="6" id="KW-1185">Reference proteome</keyword>
<feature type="domain" description="HTH marR-type" evidence="4">
    <location>
        <begin position="24"/>
        <end position="160"/>
    </location>
</feature>
<dbReference type="RefSeq" id="WP_408153198.1">
    <property type="nucleotide sequence ID" value="NZ_JAQQCL010000008.1"/>
</dbReference>
<gene>
    <name evidence="5" type="ORF">PQQ73_12855</name>
</gene>
<sequence>MSTLTPPETDLETTRTELERLQARSPLFERPGFLIRRLHQIHGSLFAEETSEFNITPVQYSLLTTLEALGEIDQNTLAVEIGLERSSVAEVIPRLHARGLVNRKQAAHDKRLRLVRLSAQGRRLVAKMAPAVQRAHDRTIEHLSPAERDVFMLQMIRLVEANNERTVVPLRLPEATASDDGADDTP</sequence>
<dbReference type="InterPro" id="IPR000835">
    <property type="entry name" value="HTH_MarR-typ"/>
</dbReference>
<dbReference type="InterPro" id="IPR036388">
    <property type="entry name" value="WH-like_DNA-bd_sf"/>
</dbReference>
<dbReference type="PANTHER" id="PTHR42756">
    <property type="entry name" value="TRANSCRIPTIONAL REGULATOR, MARR"/>
    <property type="match status" value="1"/>
</dbReference>
<dbReference type="Gene3D" id="1.10.10.10">
    <property type="entry name" value="Winged helix-like DNA-binding domain superfamily/Winged helix DNA-binding domain"/>
    <property type="match status" value="1"/>
</dbReference>
<accession>A0ABW9ECA3</accession>
<keyword evidence="3" id="KW-0804">Transcription</keyword>
<protein>
    <submittedName>
        <fullName evidence="5">MarR family winged helix-turn-helix transcriptional regulator</fullName>
    </submittedName>
</protein>
<evidence type="ECO:0000256" key="3">
    <source>
        <dbReference type="ARBA" id="ARBA00023163"/>
    </source>
</evidence>